<dbReference type="EC" id="2.3.1.275" evidence="10"/>
<evidence type="ECO:0000256" key="5">
    <source>
        <dbReference type="ARBA" id="ARBA00022989"/>
    </source>
</evidence>
<evidence type="ECO:0000256" key="4">
    <source>
        <dbReference type="ARBA" id="ARBA00022692"/>
    </source>
</evidence>
<comment type="subunit">
    <text evidence="10">Probably interacts with PlsX.</text>
</comment>
<evidence type="ECO:0000313" key="12">
    <source>
        <dbReference type="Proteomes" id="UP001628193"/>
    </source>
</evidence>
<keyword evidence="4 10" id="KW-0812">Transmembrane</keyword>
<evidence type="ECO:0000256" key="10">
    <source>
        <dbReference type="HAMAP-Rule" id="MF_01043"/>
    </source>
</evidence>
<feature type="transmembrane region" description="Helical" evidence="10">
    <location>
        <begin position="57"/>
        <end position="77"/>
    </location>
</feature>
<evidence type="ECO:0000256" key="8">
    <source>
        <dbReference type="ARBA" id="ARBA00023209"/>
    </source>
</evidence>
<keyword evidence="9 10" id="KW-1208">Phospholipid metabolism</keyword>
<gene>
    <name evidence="10 11" type="primary">plsY</name>
    <name evidence="11" type="ORF">SIID45300_02902</name>
</gene>
<dbReference type="GO" id="GO:0016746">
    <property type="term" value="F:acyltransferase activity"/>
    <property type="evidence" value="ECO:0007669"/>
    <property type="project" value="UniProtKB-KW"/>
</dbReference>
<dbReference type="EMBL" id="BAAFGK010000005">
    <property type="protein sequence ID" value="GAB0058551.1"/>
    <property type="molecule type" value="Genomic_DNA"/>
</dbReference>
<sequence>MNLLEIATLIGAYLLGAVPFGLIVARLAGVGDIRAQGSGNIGATNVLRVAGRKAGAIALLLDIGKGALAVGIAIGLHGVEAPITAATVVCTFLGHLYPVYLGFKGGKGVAVALGALLAWTPWSGLLMVLTWIGMAKWLRISSLSALIAFVVGPLSLLVLPAPALAPGIHGVIALLVFWRHWANIQRLLAGTEPRIGKKQSDG</sequence>
<feature type="transmembrane region" description="Helical" evidence="10">
    <location>
        <begin position="110"/>
        <end position="133"/>
    </location>
</feature>
<comment type="pathway">
    <text evidence="10">Lipid metabolism; phospholipid metabolism.</text>
</comment>
<keyword evidence="3 10" id="KW-0808">Transferase</keyword>
<feature type="transmembrane region" description="Helical" evidence="10">
    <location>
        <begin position="83"/>
        <end position="103"/>
    </location>
</feature>
<dbReference type="Proteomes" id="UP001628193">
    <property type="component" value="Unassembled WGS sequence"/>
</dbReference>
<protein>
    <recommendedName>
        <fullName evidence="10">Glycerol-3-phosphate acyltransferase</fullName>
    </recommendedName>
    <alternativeName>
        <fullName evidence="10">Acyl-PO4 G3P acyltransferase</fullName>
    </alternativeName>
    <alternativeName>
        <fullName evidence="10">Acyl-phosphate--glycerol-3-phosphate acyltransferase</fullName>
    </alternativeName>
    <alternativeName>
        <fullName evidence="10">G3P acyltransferase</fullName>
        <shortName evidence="10">GPAT</shortName>
        <ecNumber evidence="10">2.3.1.275</ecNumber>
    </alternativeName>
    <alternativeName>
        <fullName evidence="10">Lysophosphatidic acid synthase</fullName>
        <shortName evidence="10">LPA synthase</shortName>
    </alternativeName>
</protein>
<evidence type="ECO:0000256" key="2">
    <source>
        <dbReference type="ARBA" id="ARBA00022516"/>
    </source>
</evidence>
<reference evidence="11 12" key="2">
    <citation type="submission" date="2024-09" db="EMBL/GenBank/DDBJ databases">
        <title>Draft genome sequence of Candidatus Magnetaquicoccaceae bacterium FCR-1.</title>
        <authorList>
            <person name="Shimoshige H."/>
            <person name="Shimamura S."/>
            <person name="Taoka A."/>
            <person name="Kobayashi H."/>
            <person name="Maekawa T."/>
        </authorList>
    </citation>
    <scope>NUCLEOTIDE SEQUENCE [LARGE SCALE GENOMIC DNA]</scope>
    <source>
        <strain evidence="11 12">FCR-1</strain>
    </source>
</reference>
<evidence type="ECO:0000313" key="11">
    <source>
        <dbReference type="EMBL" id="GAB0058551.1"/>
    </source>
</evidence>
<keyword evidence="6 10" id="KW-0443">Lipid metabolism</keyword>
<keyword evidence="2 10" id="KW-0444">Lipid biosynthesis</keyword>
<comment type="function">
    <text evidence="10">Catalyzes the transfer of an acyl group from acyl-phosphate (acyl-PO(4)) to glycerol-3-phosphate (G3P) to form lysophosphatidic acid (LPA). This enzyme utilizes acyl-phosphate as fatty acyl donor, but not acyl-CoA or acyl-ACP.</text>
</comment>
<feature type="transmembrane region" description="Helical" evidence="10">
    <location>
        <begin position="145"/>
        <end position="178"/>
    </location>
</feature>
<keyword evidence="5 10" id="KW-1133">Transmembrane helix</keyword>
<keyword evidence="8 10" id="KW-0594">Phospholipid biosynthesis</keyword>
<dbReference type="RefSeq" id="WP_420906271.1">
    <property type="nucleotide sequence ID" value="NZ_BAAFGK010000005.1"/>
</dbReference>
<evidence type="ECO:0000256" key="9">
    <source>
        <dbReference type="ARBA" id="ARBA00023264"/>
    </source>
</evidence>
<dbReference type="SMART" id="SM01207">
    <property type="entry name" value="G3P_acyltransf"/>
    <property type="match status" value="1"/>
</dbReference>
<comment type="subcellular location">
    <subcellularLocation>
        <location evidence="10">Cell membrane</location>
        <topology evidence="10">Multi-pass membrane protein</topology>
    </subcellularLocation>
</comment>
<keyword evidence="7 10" id="KW-0472">Membrane</keyword>
<evidence type="ECO:0000256" key="3">
    <source>
        <dbReference type="ARBA" id="ARBA00022679"/>
    </source>
</evidence>
<name>A0ABQ0CCD7_9PROT</name>
<dbReference type="HAMAP" id="MF_01043">
    <property type="entry name" value="PlsY"/>
    <property type="match status" value="1"/>
</dbReference>
<dbReference type="PANTHER" id="PTHR30309">
    <property type="entry name" value="INNER MEMBRANE PROTEIN YGIH"/>
    <property type="match status" value="1"/>
</dbReference>
<keyword evidence="12" id="KW-1185">Reference proteome</keyword>
<evidence type="ECO:0000256" key="6">
    <source>
        <dbReference type="ARBA" id="ARBA00023098"/>
    </source>
</evidence>
<dbReference type="NCBIfam" id="TIGR00023">
    <property type="entry name" value="glycerol-3-phosphate 1-O-acyltransferase PlsY"/>
    <property type="match status" value="1"/>
</dbReference>
<comment type="similarity">
    <text evidence="10">Belongs to the PlsY family.</text>
</comment>
<dbReference type="InterPro" id="IPR003811">
    <property type="entry name" value="G3P_acylTferase_PlsY"/>
</dbReference>
<accession>A0ABQ0CCD7</accession>
<evidence type="ECO:0000256" key="1">
    <source>
        <dbReference type="ARBA" id="ARBA00022475"/>
    </source>
</evidence>
<dbReference type="Pfam" id="PF02660">
    <property type="entry name" value="G3P_acyltransf"/>
    <property type="match status" value="1"/>
</dbReference>
<keyword evidence="11" id="KW-0012">Acyltransferase</keyword>
<feature type="transmembrane region" description="Helical" evidence="10">
    <location>
        <begin position="6"/>
        <end position="28"/>
    </location>
</feature>
<keyword evidence="1 10" id="KW-1003">Cell membrane</keyword>
<evidence type="ECO:0000256" key="7">
    <source>
        <dbReference type="ARBA" id="ARBA00023136"/>
    </source>
</evidence>
<comment type="catalytic activity">
    <reaction evidence="10">
        <text>an acyl phosphate + sn-glycerol 3-phosphate = a 1-acyl-sn-glycero-3-phosphate + phosphate</text>
        <dbReference type="Rhea" id="RHEA:34075"/>
        <dbReference type="ChEBI" id="CHEBI:43474"/>
        <dbReference type="ChEBI" id="CHEBI:57597"/>
        <dbReference type="ChEBI" id="CHEBI:57970"/>
        <dbReference type="ChEBI" id="CHEBI:59918"/>
        <dbReference type="EC" id="2.3.1.275"/>
    </reaction>
</comment>
<proteinExistence type="inferred from homology"/>
<dbReference type="PANTHER" id="PTHR30309:SF0">
    <property type="entry name" value="GLYCEROL-3-PHOSPHATE ACYLTRANSFERASE-RELATED"/>
    <property type="match status" value="1"/>
</dbReference>
<organism evidence="11 12">
    <name type="scientific">Candidatus Magnetaquiglobus chichijimensis</name>
    <dbReference type="NCBI Taxonomy" id="3141448"/>
    <lineage>
        <taxon>Bacteria</taxon>
        <taxon>Pseudomonadati</taxon>
        <taxon>Pseudomonadota</taxon>
        <taxon>Magnetococcia</taxon>
        <taxon>Magnetococcales</taxon>
        <taxon>Candidatus Magnetaquicoccaceae</taxon>
        <taxon>Candidatus Magnetaquiglobus</taxon>
    </lineage>
</organism>
<comment type="caution">
    <text evidence="11">The sequence shown here is derived from an EMBL/GenBank/DDBJ whole genome shotgun (WGS) entry which is preliminary data.</text>
</comment>
<reference evidence="11 12" key="1">
    <citation type="submission" date="2024-05" db="EMBL/GenBank/DDBJ databases">
        <authorList>
            <consortium name="Candidatus Magnetaquicoccaceae bacterium FCR-1 genome sequencing consortium"/>
            <person name="Shimoshige H."/>
            <person name="Shimamura S."/>
            <person name="Taoka A."/>
            <person name="Kobayashi H."/>
            <person name="Maekawa T."/>
        </authorList>
    </citation>
    <scope>NUCLEOTIDE SEQUENCE [LARGE SCALE GENOMIC DNA]</scope>
    <source>
        <strain evidence="11 12">FCR-1</strain>
    </source>
</reference>